<organism evidence="1 2">
    <name type="scientific">Peronosclerospora sorghi</name>
    <dbReference type="NCBI Taxonomy" id="230839"/>
    <lineage>
        <taxon>Eukaryota</taxon>
        <taxon>Sar</taxon>
        <taxon>Stramenopiles</taxon>
        <taxon>Oomycota</taxon>
        <taxon>Peronosporomycetes</taxon>
        <taxon>Peronosporales</taxon>
        <taxon>Peronosporaceae</taxon>
        <taxon>Peronosclerospora</taxon>
    </lineage>
</organism>
<gene>
    <name evidence="1" type="ORF">PsorP6_017881</name>
</gene>
<dbReference type="EMBL" id="CM047581">
    <property type="protein sequence ID" value="KAI9916787.1"/>
    <property type="molecule type" value="Genomic_DNA"/>
</dbReference>
<reference evidence="1 2" key="1">
    <citation type="journal article" date="2022" name="bioRxiv">
        <title>The genome of the oomycete Peronosclerospora sorghi, a cosmopolitan pathogen of maize and sorghum, is inflated with dispersed pseudogenes.</title>
        <authorList>
            <person name="Fletcher K."/>
            <person name="Martin F."/>
            <person name="Isakeit T."/>
            <person name="Cavanaugh K."/>
            <person name="Magill C."/>
            <person name="Michelmore R."/>
        </authorList>
    </citation>
    <scope>NUCLEOTIDE SEQUENCE [LARGE SCALE GENOMIC DNA]</scope>
    <source>
        <strain evidence="1">P6</strain>
    </source>
</reference>
<comment type="caution">
    <text evidence="1">The sequence shown here is derived from an EMBL/GenBank/DDBJ whole genome shotgun (WGS) entry which is preliminary data.</text>
</comment>
<sequence>MTSHPLSQKSHPSVRPVRLEPQFPIAHTCGITFSPVKRGSRDIIEPIKHQCDCPPRSVSMGEYIYCPRVATARVGFSKESDYLLDEYSSYSMEMDKTDTKEQQKRGKSSLWGSTFTLTKNHLGIGYPCCTVRYFFEWVAARECHYYSVYLLLSASDRAGNNCAKTYESLRHFTMGVFGSRLAEFTFIFGGFGTLVSFNFCP</sequence>
<evidence type="ECO:0000313" key="2">
    <source>
        <dbReference type="Proteomes" id="UP001163321"/>
    </source>
</evidence>
<dbReference type="Proteomes" id="UP001163321">
    <property type="component" value="Chromosome 2"/>
</dbReference>
<protein>
    <submittedName>
        <fullName evidence="1">Uncharacterized protein</fullName>
    </submittedName>
</protein>
<evidence type="ECO:0000313" key="1">
    <source>
        <dbReference type="EMBL" id="KAI9916787.1"/>
    </source>
</evidence>
<proteinExistence type="predicted"/>
<name>A0ACC0WDZ2_9STRA</name>
<accession>A0ACC0WDZ2</accession>
<keyword evidence="2" id="KW-1185">Reference proteome</keyword>